<keyword evidence="2" id="KW-1185">Reference proteome</keyword>
<protein>
    <submittedName>
        <fullName evidence="1">15593_t:CDS:1</fullName>
    </submittedName>
</protein>
<sequence length="236" mass="28199">MITDLQEYINLLLELNFLEIIFNSNKDPRIEVIQNLKTDLLVIKNPRKLKCLIINSDFIATKLKRVLFKNCLYLKKIWLQNYKITDVEISDYPNLKDVNFFDNKLYNINKLLSILNPTIITSIWLNKNDFDSFLNLFEKFTKFEELGLSENKFRGSLKSLNKLRNLKILVFIDTHINSGLEFLDINLNQFYCDYNSDEYKVVKIKEKLKKYAKYDDKDQKNIVKDKVFKQKRLLTE</sequence>
<evidence type="ECO:0000313" key="1">
    <source>
        <dbReference type="EMBL" id="CAG8619746.1"/>
    </source>
</evidence>
<reference evidence="1" key="1">
    <citation type="submission" date="2021-06" db="EMBL/GenBank/DDBJ databases">
        <authorList>
            <person name="Kallberg Y."/>
            <person name="Tangrot J."/>
            <person name="Rosling A."/>
        </authorList>
    </citation>
    <scope>NUCLEOTIDE SEQUENCE</scope>
    <source>
        <strain evidence="1">28 12/20/2015</strain>
    </source>
</reference>
<organism evidence="1 2">
    <name type="scientific">Cetraspora pellucida</name>
    <dbReference type="NCBI Taxonomy" id="1433469"/>
    <lineage>
        <taxon>Eukaryota</taxon>
        <taxon>Fungi</taxon>
        <taxon>Fungi incertae sedis</taxon>
        <taxon>Mucoromycota</taxon>
        <taxon>Glomeromycotina</taxon>
        <taxon>Glomeromycetes</taxon>
        <taxon>Diversisporales</taxon>
        <taxon>Gigasporaceae</taxon>
        <taxon>Cetraspora</taxon>
    </lineage>
</organism>
<name>A0ACA9N090_9GLOM</name>
<dbReference type="EMBL" id="CAJVPW010010846">
    <property type="protein sequence ID" value="CAG8619746.1"/>
    <property type="molecule type" value="Genomic_DNA"/>
</dbReference>
<dbReference type="Proteomes" id="UP000789366">
    <property type="component" value="Unassembled WGS sequence"/>
</dbReference>
<gene>
    <name evidence="1" type="ORF">SPELUC_LOCUS7821</name>
</gene>
<comment type="caution">
    <text evidence="1">The sequence shown here is derived from an EMBL/GenBank/DDBJ whole genome shotgun (WGS) entry which is preliminary data.</text>
</comment>
<proteinExistence type="predicted"/>
<evidence type="ECO:0000313" key="2">
    <source>
        <dbReference type="Proteomes" id="UP000789366"/>
    </source>
</evidence>
<accession>A0ACA9N090</accession>